<feature type="chain" id="PRO_5045503063" description="Bacterial Ig domain-containing protein" evidence="2">
    <location>
        <begin position="30"/>
        <end position="557"/>
    </location>
</feature>
<evidence type="ECO:0000313" key="3">
    <source>
        <dbReference type="EMBL" id="SMQ75151.1"/>
    </source>
</evidence>
<keyword evidence="2" id="KW-0732">Signal</keyword>
<organism evidence="3 4">
    <name type="scientific">Plantibacter elymi</name>
    <name type="common">nom. nud.</name>
    <dbReference type="NCBI Taxonomy" id="199708"/>
    <lineage>
        <taxon>Bacteria</taxon>
        <taxon>Bacillati</taxon>
        <taxon>Actinomycetota</taxon>
        <taxon>Actinomycetes</taxon>
        <taxon>Micrococcales</taxon>
        <taxon>Microbacteriaceae</taxon>
        <taxon>Plantibacter</taxon>
    </lineage>
</organism>
<sequence length="557" mass="56810">MKLTKPLTTLGLLAIAAASIISGPAAANAAAPPEPSLTSDRMSGPMVLSSHGNPSSLQVPDATPTASIETPSLSPGQFVQVEVTFSADAAGQRVDIEHPPFTTVAGVGHLAFEVTPAGATGILPAGIRSLQLILAAADDAPIGTTTGGGVYWSASRIKLTDFSANIVAPPVAPSVTVPSLTVKQGASVAVPVSFNETATGATEIVVPAGFASGTATGGFTWDAALPGFRGTVTSSNRDVTLTLVAKADAPVGPAEGLVTQAGSGLSQPWTVTIESGAPAPIASLVVESPKVGDTIRETTPVFRGTAQPGSRIVIRGLWGGVLGSVDEVDTTGAWSITWNKSLLPGRYVGGTVEQFVAGAPTQSFVYDFTIGTPNTAPLVVTSPTIGGTVAEASPVFTGTAQPGSRIVIRGASGAVLGEIDEVDASGAWSITWNKSLLPNRYVGGTVKQFVDGVATHTYVYDFTIIRPRLVVTSPKVGDTISGTRPVFTGTANPGARVQITGAWGTDLGSVYADERTGAWTITWPRDYLPARYSGGTVTEAIDGKIISSSGYDFTLVP</sequence>
<protein>
    <recommendedName>
        <fullName evidence="5">Bacterial Ig domain-containing protein</fullName>
    </recommendedName>
</protein>
<evidence type="ECO:0000256" key="2">
    <source>
        <dbReference type="SAM" id="SignalP"/>
    </source>
</evidence>
<dbReference type="EMBL" id="FXWJ01000006">
    <property type="protein sequence ID" value="SMQ75151.1"/>
    <property type="molecule type" value="Genomic_DNA"/>
</dbReference>
<feature type="compositionally biased region" description="Polar residues" evidence="1">
    <location>
        <begin position="50"/>
        <end position="71"/>
    </location>
</feature>
<dbReference type="InterPro" id="IPR013783">
    <property type="entry name" value="Ig-like_fold"/>
</dbReference>
<feature type="signal peptide" evidence="2">
    <location>
        <begin position="1"/>
        <end position="29"/>
    </location>
</feature>
<evidence type="ECO:0008006" key="5">
    <source>
        <dbReference type="Google" id="ProtNLM"/>
    </source>
</evidence>
<keyword evidence="4" id="KW-1185">Reference proteome</keyword>
<reference evidence="3 4" key="1">
    <citation type="submission" date="2017-04" db="EMBL/GenBank/DDBJ databases">
        <authorList>
            <person name="Varghese N."/>
            <person name="Submissions S."/>
        </authorList>
    </citation>
    <scope>NUCLEOTIDE SEQUENCE [LARGE SCALE GENOMIC DNA]</scope>
    <source>
        <strain evidence="3 4">VKM Ac-1784</strain>
    </source>
</reference>
<accession>A0ABY1RIB8</accession>
<name>A0ABY1RIB8_9MICO</name>
<dbReference type="Proteomes" id="UP000194464">
    <property type="component" value="Unassembled WGS sequence"/>
</dbReference>
<dbReference type="Gene3D" id="2.60.40.10">
    <property type="entry name" value="Immunoglobulins"/>
    <property type="match status" value="3"/>
</dbReference>
<feature type="region of interest" description="Disordered" evidence="1">
    <location>
        <begin position="27"/>
        <end position="71"/>
    </location>
</feature>
<evidence type="ECO:0000313" key="4">
    <source>
        <dbReference type="Proteomes" id="UP000194464"/>
    </source>
</evidence>
<gene>
    <name evidence="3" type="ORF">SAMN06295909_3645</name>
</gene>
<evidence type="ECO:0000256" key="1">
    <source>
        <dbReference type="SAM" id="MobiDB-lite"/>
    </source>
</evidence>
<comment type="caution">
    <text evidence="3">The sequence shown here is derived from an EMBL/GenBank/DDBJ whole genome shotgun (WGS) entry which is preliminary data.</text>
</comment>
<proteinExistence type="predicted"/>